<feature type="domain" description="GPI inositol-deacylase winged helix" evidence="6">
    <location>
        <begin position="434"/>
        <end position="508"/>
    </location>
</feature>
<evidence type="ECO:0000256" key="5">
    <source>
        <dbReference type="SAM" id="MobiDB-lite"/>
    </source>
</evidence>
<dbReference type="SMART" id="SM00248">
    <property type="entry name" value="ANK"/>
    <property type="match status" value="11"/>
</dbReference>
<feature type="repeat" description="ANK" evidence="3">
    <location>
        <begin position="1262"/>
        <end position="1295"/>
    </location>
</feature>
<sequence>MEPLGAAATVIGLVEIAAKVIKGIKTISGATKDRKRLREELRALEHILQQLTDEIDDAEEGDGWRQTLTALEAPEGPVGRLHVVLTELLSKLQIETGAKKMASSLKWPFKEDQVKEALVSIEREKSLLLLALTNNSRKLLQEIKATSKANQETLDGLLAAFTQESALNSTRLDDIQDQVGSIRLNEEKAKQDKKRGEILRWLSPLDHSAQQNDFIFRRQPGTGSAEQSIEDLLGSIARQLLQQVASVPSSLADLYEKVGNRRKPYLEEIYSALETAARLLPRAFIVVDALDECQRESRSHFLRRILELQANHGVNLFMTSRPITEVLSHFHKDATVEIKAHESDLRLYLESRMFSLPACVLRSPDLQRDVIEAIIDATDEMFLLAQLHMQSLEGARSPRAIMNALERLPQGTDAYDAAYNDAMLRIQSQNPGQAELAKQVLAWITRSTRELHEEDLQTALAIKPGDQDLDVYDIPDIADILDSCAGLVTVVEETRIIRLVHYTMQEYFDRTWTRWFPNAENELGVACVTYLLFRKLRGSAWSSDSQEHRWNDSAHIDPLDSSSDTERCGTDSDAGSVDSEYQDSFSERTCSSNDETTVSRYRRNGKFDRMLDANPFYRHAAVHWAHHARGIEEPWPELKQFLSCPEAFRGVFKFLYESGAGGVDCPRPSSLMSYRTLDRVTETHLLAYVGLVTVLRQTHDEACDLDPRENGDPTPLMHAADRGHLPMVTYLLDRGADHTLQNYEECTALGLACRMGHVDVVEALLQMDNNDVNLYDLYGGTPFLSAVELGNLDIVERLLATGKVDIEYGGLGLPPLGRAVSIGRVDICRVLLDKGGANINSRLTSSLAPLSQAVVTRSLPALKFLLERDGIQVDLKDRRGRTALHLAAERGHEEMTGLLIDLGGADVTERDEYDHTPLMASISLDANPAVVEVLLSAEGTEPDARNLMGRTAFSLAATSRSRWASNEVHLRLMDRLKATQRVDINSRDNEGRTPLHHAVLKENVLAVKKLLQYDGINPNIPDRQGLTPLKTLTRAVIAAAGVPSIRELESRSKLLPGLCRPLLQELTELAADLAMWFETSTPPPFGINPIRISWASSECSARKTGIYDSSDEARHVHIQIACFGNRCKDLVDMAQCFLEATGTDVDRRNTGLDGQPCPASGQTKCPALVVACELGADADLVGRLSYKAAINAVDDRGISPLSSAVAHSPVEVVGHLLARGAHPESRDRLGRTALGHVTGETDPAIIKLLLQHGADVHTKDLQGKTPLMKVVSGEDSEEAVAILLEAGACVDDKDEEGHDVIWHAREGLPLDERRHLIEMLETSLGRPAGEEGWEEGTSSA</sequence>
<dbReference type="Proteomes" id="UP000813385">
    <property type="component" value="Unassembled WGS sequence"/>
</dbReference>
<dbReference type="InterPro" id="IPR002110">
    <property type="entry name" value="Ankyrin_rpt"/>
</dbReference>
<evidence type="ECO:0000259" key="6">
    <source>
        <dbReference type="Pfam" id="PF22939"/>
    </source>
</evidence>
<dbReference type="InterPro" id="IPR056884">
    <property type="entry name" value="NPHP3-like_N"/>
</dbReference>
<keyword evidence="1" id="KW-0677">Repeat</keyword>
<evidence type="ECO:0000256" key="4">
    <source>
        <dbReference type="SAM" id="Coils"/>
    </source>
</evidence>
<feature type="region of interest" description="Disordered" evidence="5">
    <location>
        <begin position="552"/>
        <end position="591"/>
    </location>
</feature>
<dbReference type="Gene3D" id="1.25.40.20">
    <property type="entry name" value="Ankyrin repeat-containing domain"/>
    <property type="match status" value="5"/>
</dbReference>
<feature type="repeat" description="ANK" evidence="3">
    <location>
        <begin position="711"/>
        <end position="743"/>
    </location>
</feature>
<feature type="repeat" description="ANK" evidence="3">
    <location>
        <begin position="879"/>
        <end position="903"/>
    </location>
</feature>
<feature type="compositionally biased region" description="Polar residues" evidence="5">
    <location>
        <begin position="582"/>
        <end position="591"/>
    </location>
</feature>
<dbReference type="PROSITE" id="PS50297">
    <property type="entry name" value="ANK_REP_REGION"/>
    <property type="match status" value="5"/>
</dbReference>
<dbReference type="PROSITE" id="PS50088">
    <property type="entry name" value="ANK_REPEAT"/>
    <property type="match status" value="6"/>
</dbReference>
<dbReference type="PANTHER" id="PTHR24198">
    <property type="entry name" value="ANKYRIN REPEAT AND PROTEIN KINASE DOMAIN-CONTAINING PROTEIN"/>
    <property type="match status" value="1"/>
</dbReference>
<keyword evidence="9" id="KW-1185">Reference proteome</keyword>
<organism evidence="8 9">
    <name type="scientific">Plectosphaerella cucumerina</name>
    <dbReference type="NCBI Taxonomy" id="40658"/>
    <lineage>
        <taxon>Eukaryota</taxon>
        <taxon>Fungi</taxon>
        <taxon>Dikarya</taxon>
        <taxon>Ascomycota</taxon>
        <taxon>Pezizomycotina</taxon>
        <taxon>Sordariomycetes</taxon>
        <taxon>Hypocreomycetidae</taxon>
        <taxon>Glomerellales</taxon>
        <taxon>Plectosphaerellaceae</taxon>
        <taxon>Plectosphaerella</taxon>
    </lineage>
</organism>
<evidence type="ECO:0000256" key="3">
    <source>
        <dbReference type="PROSITE-ProRule" id="PRU00023"/>
    </source>
</evidence>
<dbReference type="Pfam" id="PF12796">
    <property type="entry name" value="Ank_2"/>
    <property type="match status" value="4"/>
</dbReference>
<feature type="repeat" description="ANK" evidence="3">
    <location>
        <begin position="1196"/>
        <end position="1228"/>
    </location>
</feature>
<feature type="compositionally biased region" description="Basic and acidic residues" evidence="5">
    <location>
        <begin position="552"/>
        <end position="570"/>
    </location>
</feature>
<dbReference type="OrthoDB" id="448455at2759"/>
<reference evidence="8" key="1">
    <citation type="journal article" date="2021" name="Nat. Commun.">
        <title>Genetic determinants of endophytism in the Arabidopsis root mycobiome.</title>
        <authorList>
            <person name="Mesny F."/>
            <person name="Miyauchi S."/>
            <person name="Thiergart T."/>
            <person name="Pickel B."/>
            <person name="Atanasova L."/>
            <person name="Karlsson M."/>
            <person name="Huettel B."/>
            <person name="Barry K.W."/>
            <person name="Haridas S."/>
            <person name="Chen C."/>
            <person name="Bauer D."/>
            <person name="Andreopoulos W."/>
            <person name="Pangilinan J."/>
            <person name="LaButti K."/>
            <person name="Riley R."/>
            <person name="Lipzen A."/>
            <person name="Clum A."/>
            <person name="Drula E."/>
            <person name="Henrissat B."/>
            <person name="Kohler A."/>
            <person name="Grigoriev I.V."/>
            <person name="Martin F.M."/>
            <person name="Hacquard S."/>
        </authorList>
    </citation>
    <scope>NUCLEOTIDE SEQUENCE</scope>
    <source>
        <strain evidence="8">MPI-CAGE-AT-0016</strain>
    </source>
</reference>
<evidence type="ECO:0000313" key="8">
    <source>
        <dbReference type="EMBL" id="KAH7349657.1"/>
    </source>
</evidence>
<evidence type="ECO:0000256" key="1">
    <source>
        <dbReference type="ARBA" id="ARBA00022737"/>
    </source>
</evidence>
<name>A0A8K0TAA7_9PEZI</name>
<accession>A0A8K0TAA7</accession>
<keyword evidence="4" id="KW-0175">Coiled coil</keyword>
<dbReference type="PANTHER" id="PTHR24198:SF165">
    <property type="entry name" value="ANKYRIN REPEAT-CONTAINING PROTEIN-RELATED"/>
    <property type="match status" value="1"/>
</dbReference>
<dbReference type="InterPro" id="IPR027417">
    <property type="entry name" value="P-loop_NTPase"/>
</dbReference>
<dbReference type="Pfam" id="PF24883">
    <property type="entry name" value="NPHP3_N"/>
    <property type="match status" value="1"/>
</dbReference>
<dbReference type="EMBL" id="JAGPXD010000006">
    <property type="protein sequence ID" value="KAH7349657.1"/>
    <property type="molecule type" value="Genomic_DNA"/>
</dbReference>
<dbReference type="InterPro" id="IPR054471">
    <property type="entry name" value="GPIID_WHD"/>
</dbReference>
<evidence type="ECO:0000313" key="9">
    <source>
        <dbReference type="Proteomes" id="UP000813385"/>
    </source>
</evidence>
<protein>
    <submittedName>
        <fullName evidence="8">Ankyrin repeat-containing domain protein</fullName>
    </submittedName>
</protein>
<comment type="caution">
    <text evidence="8">The sequence shown here is derived from an EMBL/GenBank/DDBJ whole genome shotgun (WGS) entry which is preliminary data.</text>
</comment>
<keyword evidence="2 3" id="KW-0040">ANK repeat</keyword>
<dbReference type="Gene3D" id="3.40.50.300">
    <property type="entry name" value="P-loop containing nucleotide triphosphate hydrolases"/>
    <property type="match status" value="1"/>
</dbReference>
<gene>
    <name evidence="8" type="ORF">B0T11DRAFT_321532</name>
</gene>
<feature type="repeat" description="ANK" evidence="3">
    <location>
        <begin position="1229"/>
        <end position="1261"/>
    </location>
</feature>
<dbReference type="InterPro" id="IPR036770">
    <property type="entry name" value="Ankyrin_rpt-contain_sf"/>
</dbReference>
<proteinExistence type="predicted"/>
<feature type="coiled-coil region" evidence="4">
    <location>
        <begin position="27"/>
        <end position="61"/>
    </location>
</feature>
<dbReference type="PRINTS" id="PR01415">
    <property type="entry name" value="ANKYRIN"/>
</dbReference>
<feature type="domain" description="Nephrocystin 3-like N-terminal" evidence="7">
    <location>
        <begin position="224"/>
        <end position="321"/>
    </location>
</feature>
<feature type="repeat" description="ANK" evidence="3">
    <location>
        <begin position="990"/>
        <end position="1023"/>
    </location>
</feature>
<evidence type="ECO:0000259" key="7">
    <source>
        <dbReference type="Pfam" id="PF24883"/>
    </source>
</evidence>
<dbReference type="Pfam" id="PF22939">
    <property type="entry name" value="WHD_GPIID"/>
    <property type="match status" value="1"/>
</dbReference>
<dbReference type="SUPFAM" id="SSF48403">
    <property type="entry name" value="Ankyrin repeat"/>
    <property type="match status" value="2"/>
</dbReference>
<evidence type="ECO:0000256" key="2">
    <source>
        <dbReference type="ARBA" id="ARBA00023043"/>
    </source>
</evidence>